<dbReference type="InterPro" id="IPR038620">
    <property type="entry name" value="YdcP-like_sf"/>
</dbReference>
<dbReference type="Pfam" id="PF06125">
    <property type="entry name" value="DUF961"/>
    <property type="match status" value="1"/>
</dbReference>
<proteinExistence type="predicted"/>
<gene>
    <name evidence="1" type="ORF">DW927_11220</name>
</gene>
<comment type="caution">
    <text evidence="1">The sequence shown here is derived from an EMBL/GenBank/DDBJ whole genome shotgun (WGS) entry which is preliminary data.</text>
</comment>
<organism evidence="1 2">
    <name type="scientific">Roseburia intestinalis</name>
    <dbReference type="NCBI Taxonomy" id="166486"/>
    <lineage>
        <taxon>Bacteria</taxon>
        <taxon>Bacillati</taxon>
        <taxon>Bacillota</taxon>
        <taxon>Clostridia</taxon>
        <taxon>Lachnospirales</taxon>
        <taxon>Lachnospiraceae</taxon>
        <taxon>Roseburia</taxon>
    </lineage>
</organism>
<dbReference type="Gene3D" id="2.40.50.390">
    <property type="entry name" value="Conjugative transposon protein, DUF961"/>
    <property type="match status" value="1"/>
</dbReference>
<dbReference type="InterPro" id="IPR010365">
    <property type="entry name" value="DUF961"/>
</dbReference>
<name>A0A3R6DAP1_9FIRM</name>
<dbReference type="AlphaFoldDB" id="A0A3R6DAP1"/>
<protein>
    <submittedName>
        <fullName evidence="1">DUF961 domain-containing protein</fullName>
    </submittedName>
</protein>
<dbReference type="RefSeq" id="WP_118591552.1">
    <property type="nucleotide sequence ID" value="NZ_QSFP01000012.1"/>
</dbReference>
<dbReference type="EMBL" id="QSFP01000012">
    <property type="protein sequence ID" value="RHA66467.1"/>
    <property type="molecule type" value="Genomic_DNA"/>
</dbReference>
<evidence type="ECO:0000313" key="1">
    <source>
        <dbReference type="EMBL" id="RHA66467.1"/>
    </source>
</evidence>
<reference evidence="1 2" key="1">
    <citation type="submission" date="2018-08" db="EMBL/GenBank/DDBJ databases">
        <title>A genome reference for cultivated species of the human gut microbiota.</title>
        <authorList>
            <person name="Zou Y."/>
            <person name="Xue W."/>
            <person name="Luo G."/>
        </authorList>
    </citation>
    <scope>NUCLEOTIDE SEQUENCE [LARGE SCALE GENOMIC DNA]</scope>
    <source>
        <strain evidence="1 2">AM43-11</strain>
    </source>
</reference>
<dbReference type="Proteomes" id="UP000284465">
    <property type="component" value="Unassembled WGS sequence"/>
</dbReference>
<evidence type="ECO:0000313" key="2">
    <source>
        <dbReference type="Proteomes" id="UP000284465"/>
    </source>
</evidence>
<accession>A0A3R6DAP1</accession>
<sequence length="115" mass="12782">MELKNVFIDAKKSLGNITFAGAGKENQQRVNGGRRAVTSRTYSLYSDIQRADNVEVTIPGKAGAKHFEYEEPVALINPRVEIEGYAINNRGYVNYKIYADDIVSVDELENAGVKQ</sequence>